<dbReference type="GO" id="GO:0016616">
    <property type="term" value="F:oxidoreductase activity, acting on the CH-OH group of donors, NAD or NADP as acceptor"/>
    <property type="evidence" value="ECO:0007669"/>
    <property type="project" value="TreeGrafter"/>
</dbReference>
<dbReference type="InterPro" id="IPR002347">
    <property type="entry name" value="SDR_fam"/>
</dbReference>
<name>A0AAE3HKB5_9GAMM</name>
<organism evidence="2 3">
    <name type="scientific">Methylohalomonas lacus</name>
    <dbReference type="NCBI Taxonomy" id="398773"/>
    <lineage>
        <taxon>Bacteria</taxon>
        <taxon>Pseudomonadati</taxon>
        <taxon>Pseudomonadota</taxon>
        <taxon>Gammaproteobacteria</taxon>
        <taxon>Methylohalomonadales</taxon>
        <taxon>Methylohalomonadaceae</taxon>
        <taxon>Methylohalomonas</taxon>
    </lineage>
</organism>
<dbReference type="EMBL" id="JANUCT010000003">
    <property type="protein sequence ID" value="MCS3902497.1"/>
    <property type="molecule type" value="Genomic_DNA"/>
</dbReference>
<evidence type="ECO:0000256" key="1">
    <source>
        <dbReference type="RuleBase" id="RU000363"/>
    </source>
</evidence>
<evidence type="ECO:0000313" key="2">
    <source>
        <dbReference type="EMBL" id="MCS3902497.1"/>
    </source>
</evidence>
<dbReference type="Pfam" id="PF00106">
    <property type="entry name" value="adh_short"/>
    <property type="match status" value="1"/>
</dbReference>
<dbReference type="AlphaFoldDB" id="A0AAE3HKB5"/>
<dbReference type="PRINTS" id="PR00080">
    <property type="entry name" value="SDRFAMILY"/>
</dbReference>
<proteinExistence type="inferred from homology"/>
<comment type="caution">
    <text evidence="2">The sequence shown here is derived from an EMBL/GenBank/DDBJ whole genome shotgun (WGS) entry which is preliminary data.</text>
</comment>
<dbReference type="Proteomes" id="UP001204445">
    <property type="component" value="Unassembled WGS sequence"/>
</dbReference>
<evidence type="ECO:0000313" key="3">
    <source>
        <dbReference type="Proteomes" id="UP001204445"/>
    </source>
</evidence>
<dbReference type="CDD" id="cd05325">
    <property type="entry name" value="carb_red_sniffer_like_SDR_c"/>
    <property type="match status" value="1"/>
</dbReference>
<dbReference type="SUPFAM" id="SSF51735">
    <property type="entry name" value="NAD(P)-binding Rossmann-fold domains"/>
    <property type="match status" value="1"/>
</dbReference>
<accession>A0AAE3HKB5</accession>
<protein>
    <submittedName>
        <fullName evidence="2">NAD(P)-dependent dehydrogenase (Short-subunit alcohol dehydrogenase family)</fullName>
    </submittedName>
</protein>
<sequence>MSQHVLITGANRGLGLEYVRQYLADDWQVTAACRQPEKAHDLNALAASASDRLTVQPLDVTDDRQIDNLRASVAATPVDVLINNAGIFGQTRGGFGATDYAAWQQAFQVNVMAVMRMMEVFADAVAASRHKTIVNMTSKMGSIADNGSGGMVVYRSTKAALNAATVSAAIDLKPRDIRVVALHPGWVRTDMGGPNALIDAAESVTGMRRVIAELTTAQSGAFLDYKGQTVPW</sequence>
<dbReference type="RefSeq" id="WP_259054038.1">
    <property type="nucleotide sequence ID" value="NZ_JANUCT010000003.1"/>
</dbReference>
<dbReference type="PANTHER" id="PTHR45458:SF1">
    <property type="entry name" value="SHORT CHAIN DEHYDROGENASE"/>
    <property type="match status" value="1"/>
</dbReference>
<gene>
    <name evidence="2" type="ORF">J2T55_000501</name>
</gene>
<dbReference type="InterPro" id="IPR052184">
    <property type="entry name" value="SDR_enzymes"/>
</dbReference>
<dbReference type="Gene3D" id="3.40.50.720">
    <property type="entry name" value="NAD(P)-binding Rossmann-like Domain"/>
    <property type="match status" value="1"/>
</dbReference>
<dbReference type="InterPro" id="IPR036291">
    <property type="entry name" value="NAD(P)-bd_dom_sf"/>
</dbReference>
<reference evidence="2" key="1">
    <citation type="submission" date="2022-08" db="EMBL/GenBank/DDBJ databases">
        <title>Genomic Encyclopedia of Type Strains, Phase III (KMG-III): the genomes of soil and plant-associated and newly described type strains.</title>
        <authorList>
            <person name="Whitman W."/>
        </authorList>
    </citation>
    <scope>NUCLEOTIDE SEQUENCE</scope>
    <source>
        <strain evidence="2">HMT 1</strain>
    </source>
</reference>
<comment type="similarity">
    <text evidence="1">Belongs to the short-chain dehydrogenases/reductases (SDR) family.</text>
</comment>
<keyword evidence="3" id="KW-1185">Reference proteome</keyword>
<dbReference type="PANTHER" id="PTHR45458">
    <property type="entry name" value="SHORT-CHAIN DEHYDROGENASE/REDUCTASE SDR"/>
    <property type="match status" value="1"/>
</dbReference>
<dbReference type="PRINTS" id="PR00081">
    <property type="entry name" value="GDHRDH"/>
</dbReference>